<reference evidence="1" key="1">
    <citation type="submission" date="2022-08" db="EMBL/GenBank/DDBJ databases">
        <authorList>
            <person name="Gutierrez-Valencia J."/>
        </authorList>
    </citation>
    <scope>NUCLEOTIDE SEQUENCE</scope>
</reference>
<protein>
    <submittedName>
        <fullName evidence="1">Uncharacterized protein</fullName>
    </submittedName>
</protein>
<gene>
    <name evidence="1" type="ORF">LITE_LOCUS40383</name>
</gene>
<proteinExistence type="predicted"/>
<accession>A0AAV0PX27</accession>
<dbReference type="AlphaFoldDB" id="A0AAV0PX27"/>
<keyword evidence="2" id="KW-1185">Reference proteome</keyword>
<organism evidence="1 2">
    <name type="scientific">Linum tenue</name>
    <dbReference type="NCBI Taxonomy" id="586396"/>
    <lineage>
        <taxon>Eukaryota</taxon>
        <taxon>Viridiplantae</taxon>
        <taxon>Streptophyta</taxon>
        <taxon>Embryophyta</taxon>
        <taxon>Tracheophyta</taxon>
        <taxon>Spermatophyta</taxon>
        <taxon>Magnoliopsida</taxon>
        <taxon>eudicotyledons</taxon>
        <taxon>Gunneridae</taxon>
        <taxon>Pentapetalae</taxon>
        <taxon>rosids</taxon>
        <taxon>fabids</taxon>
        <taxon>Malpighiales</taxon>
        <taxon>Linaceae</taxon>
        <taxon>Linum</taxon>
    </lineage>
</organism>
<dbReference type="Proteomes" id="UP001154282">
    <property type="component" value="Unassembled WGS sequence"/>
</dbReference>
<dbReference type="EMBL" id="CAMGYJ010000009">
    <property type="protein sequence ID" value="CAI0475339.1"/>
    <property type="molecule type" value="Genomic_DNA"/>
</dbReference>
<evidence type="ECO:0000313" key="1">
    <source>
        <dbReference type="EMBL" id="CAI0475339.1"/>
    </source>
</evidence>
<name>A0AAV0PX27_9ROSI</name>
<sequence length="85" mass="9714">MTPQSVCWTSYGQSPHLTVRRTLYQGLLRFAEIVEPYDPTRCLRQLGYVQSVPYPRSVRLLCVDLLLRLDTLLATSLFMIHGGTT</sequence>
<evidence type="ECO:0000313" key="2">
    <source>
        <dbReference type="Proteomes" id="UP001154282"/>
    </source>
</evidence>
<comment type="caution">
    <text evidence="1">The sequence shown here is derived from an EMBL/GenBank/DDBJ whole genome shotgun (WGS) entry which is preliminary data.</text>
</comment>